<dbReference type="EMBL" id="VAJB01000042">
    <property type="protein sequence ID" value="TRB72084.1"/>
    <property type="molecule type" value="Genomic_DNA"/>
</dbReference>
<dbReference type="KEGG" id="mhaq:WC39_07995"/>
<dbReference type="EMBL" id="UGPN01000002">
    <property type="protein sequence ID" value="STY64126.1"/>
    <property type="molecule type" value="Genomic_DNA"/>
</dbReference>
<organism evidence="3 5">
    <name type="scientific">Mannheimia haemolytica</name>
    <name type="common">Pasteurella haemolytica</name>
    <dbReference type="NCBI Taxonomy" id="75985"/>
    <lineage>
        <taxon>Bacteria</taxon>
        <taxon>Pseudomonadati</taxon>
        <taxon>Pseudomonadota</taxon>
        <taxon>Gammaproteobacteria</taxon>
        <taxon>Pasteurellales</taxon>
        <taxon>Pasteurellaceae</taxon>
        <taxon>Mannheimia</taxon>
    </lineage>
</organism>
<reference evidence="1 4" key="1">
    <citation type="submission" date="2018-06" db="EMBL/GenBank/DDBJ databases">
        <authorList>
            <consortium name="Pathogen Informatics"/>
            <person name="Doyle S."/>
        </authorList>
    </citation>
    <scope>NUCLEOTIDE SEQUENCE [LARGE SCALE GENOMIC DNA]</scope>
    <source>
        <strain evidence="1 4">NCTC10638</strain>
    </source>
</reference>
<evidence type="ECO:0000313" key="1">
    <source>
        <dbReference type="EMBL" id="STY64126.1"/>
    </source>
</evidence>
<keyword evidence="6" id="KW-1185">Reference proteome</keyword>
<reference evidence="5 6" key="2">
    <citation type="journal article" date="2019" name="Vet. Microbiol.">
        <title>Genetic characterization of susceptible and multi-drug resistant Mannheimia haemolytica isolated from high-risk stocker calves prior to and after antimicrobial metaphylaxis.</title>
        <authorList>
            <person name="Snyder E.R."/>
            <person name="Alvarez-Narvaez S."/>
            <person name="Credille B.C."/>
        </authorList>
    </citation>
    <scope>NUCLEOTIDE SEQUENCE [LARGE SCALE GENOMIC DNA]</scope>
    <source>
        <strain evidence="3 5">UGA-R5-128-1</strain>
        <strain evidence="2 6">UGA-R7-163-1</strain>
    </source>
</reference>
<dbReference type="GeneID" id="67369304"/>
<dbReference type="Proteomes" id="UP000315164">
    <property type="component" value="Unassembled WGS sequence"/>
</dbReference>
<evidence type="ECO:0000313" key="2">
    <source>
        <dbReference type="EMBL" id="TRB34641.1"/>
    </source>
</evidence>
<dbReference type="RefSeq" id="WP_006248913.1">
    <property type="nucleotide sequence ID" value="NZ_CP011098.1"/>
</dbReference>
<dbReference type="Proteomes" id="UP000318394">
    <property type="component" value="Unassembled WGS sequence"/>
</dbReference>
<dbReference type="Pfam" id="PF07511">
    <property type="entry name" value="DUF1525"/>
    <property type="match status" value="1"/>
</dbReference>
<accession>A0A249A051</accession>
<sequence>MKASRFLGYFSIVTVVFSVVAQAQPNIIVYTTKMYPIQNSQLASQVYYLDQVENFEEEISRNLSKSPEIAEREIRAFFNSADWKAQEEQLKDAYQGVISGWQNGIKKVPAVFFNNLQSSPSVIYGMTDIQKALDEWHKWVQQHGESK</sequence>
<dbReference type="OrthoDB" id="8448784at2"/>
<name>A0A249A051_MANHA</name>
<dbReference type="STRING" id="75985.WC39_07995"/>
<dbReference type="KEGG" id="mhay:VK67_07995"/>
<dbReference type="EMBL" id="VAJI01000045">
    <property type="protein sequence ID" value="TRB34641.1"/>
    <property type="molecule type" value="Genomic_DNA"/>
</dbReference>
<gene>
    <name evidence="3" type="ORF">FEA53_12620</name>
    <name evidence="2" type="ORF">FEB89_12690</name>
    <name evidence="1" type="ORF">NCTC10638_03301</name>
</gene>
<evidence type="ECO:0000313" key="6">
    <source>
        <dbReference type="Proteomes" id="UP000318394"/>
    </source>
</evidence>
<evidence type="ECO:0000313" key="5">
    <source>
        <dbReference type="Proteomes" id="UP000315164"/>
    </source>
</evidence>
<dbReference type="AlphaFoldDB" id="A0A249A051"/>
<proteinExistence type="predicted"/>
<protein>
    <submittedName>
        <fullName evidence="1">Integrating conjugative element protein, PFL_4709 family</fullName>
    </submittedName>
    <submittedName>
        <fullName evidence="3">TIGR03757 family integrating conjugative element protein</fullName>
    </submittedName>
</protein>
<dbReference type="InterPro" id="IPR011090">
    <property type="entry name" value="Integr_conj_element_PFL4709"/>
</dbReference>
<evidence type="ECO:0000313" key="4">
    <source>
        <dbReference type="Proteomes" id="UP000254802"/>
    </source>
</evidence>
<dbReference type="NCBIfam" id="TIGR03757">
    <property type="entry name" value="conj_TIGR03757"/>
    <property type="match status" value="1"/>
</dbReference>
<dbReference type="Proteomes" id="UP000254802">
    <property type="component" value="Unassembled WGS sequence"/>
</dbReference>
<evidence type="ECO:0000313" key="3">
    <source>
        <dbReference type="EMBL" id="TRB72084.1"/>
    </source>
</evidence>